<dbReference type="RefSeq" id="WP_238294067.1">
    <property type="nucleotide sequence ID" value="NZ_BPQS01000095.1"/>
</dbReference>
<evidence type="ECO:0000313" key="2">
    <source>
        <dbReference type="Proteomes" id="UP001244297"/>
    </source>
</evidence>
<gene>
    <name evidence="1" type="ORF">QWZ18_14775</name>
</gene>
<accession>A0ABT8AQQ2</accession>
<comment type="caution">
    <text evidence="1">The sequence shown here is derived from an EMBL/GenBank/DDBJ whole genome shotgun (WGS) entry which is preliminary data.</text>
</comment>
<name>A0ABT8AQQ2_9HYPH</name>
<proteinExistence type="predicted"/>
<dbReference type="Proteomes" id="UP001244297">
    <property type="component" value="Unassembled WGS sequence"/>
</dbReference>
<keyword evidence="2" id="KW-1185">Reference proteome</keyword>
<evidence type="ECO:0000313" key="1">
    <source>
        <dbReference type="EMBL" id="MDN3571886.1"/>
    </source>
</evidence>
<sequence length="92" mass="10147">MSQPPVDDDRDFEHSLLSGTFSRDGEQVDVEIYRYAGTQDPWQLVVVDLSSGRPTGWAQTFATDQEAYNAFTALVEAEGMAPFTGVVPPVQH</sequence>
<reference evidence="2" key="1">
    <citation type="journal article" date="2019" name="Int. J. Syst. Evol. Microbiol.">
        <title>The Global Catalogue of Microorganisms (GCM) 10K type strain sequencing project: providing services to taxonomists for standard genome sequencing and annotation.</title>
        <authorList>
            <consortium name="The Broad Institute Genomics Platform"/>
            <consortium name="The Broad Institute Genome Sequencing Center for Infectious Disease"/>
            <person name="Wu L."/>
            <person name="Ma J."/>
        </authorList>
    </citation>
    <scope>NUCLEOTIDE SEQUENCE [LARGE SCALE GENOMIC DNA]</scope>
    <source>
        <strain evidence="2">CECT 7806</strain>
    </source>
</reference>
<protein>
    <submittedName>
        <fullName evidence="1">Uncharacterized protein</fullName>
    </submittedName>
</protein>
<organism evidence="1 2">
    <name type="scientific">Methylobacterium longum</name>
    <dbReference type="NCBI Taxonomy" id="767694"/>
    <lineage>
        <taxon>Bacteria</taxon>
        <taxon>Pseudomonadati</taxon>
        <taxon>Pseudomonadota</taxon>
        <taxon>Alphaproteobacteria</taxon>
        <taxon>Hyphomicrobiales</taxon>
        <taxon>Methylobacteriaceae</taxon>
        <taxon>Methylobacterium</taxon>
    </lineage>
</organism>
<dbReference type="EMBL" id="JAUFPT010000051">
    <property type="protein sequence ID" value="MDN3571886.1"/>
    <property type="molecule type" value="Genomic_DNA"/>
</dbReference>